<evidence type="ECO:0000313" key="2">
    <source>
        <dbReference type="EMBL" id="PRY30638.1"/>
    </source>
</evidence>
<dbReference type="Proteomes" id="UP000239209">
    <property type="component" value="Unassembled WGS sequence"/>
</dbReference>
<feature type="signal peptide" evidence="1">
    <location>
        <begin position="1"/>
        <end position="27"/>
    </location>
</feature>
<organism evidence="2 3">
    <name type="scientific">Pseudosporangium ferrugineum</name>
    <dbReference type="NCBI Taxonomy" id="439699"/>
    <lineage>
        <taxon>Bacteria</taxon>
        <taxon>Bacillati</taxon>
        <taxon>Actinomycetota</taxon>
        <taxon>Actinomycetes</taxon>
        <taxon>Micromonosporales</taxon>
        <taxon>Micromonosporaceae</taxon>
        <taxon>Pseudosporangium</taxon>
    </lineage>
</organism>
<evidence type="ECO:0000256" key="1">
    <source>
        <dbReference type="SAM" id="SignalP"/>
    </source>
</evidence>
<evidence type="ECO:0008006" key="4">
    <source>
        <dbReference type="Google" id="ProtNLM"/>
    </source>
</evidence>
<evidence type="ECO:0000313" key="3">
    <source>
        <dbReference type="Proteomes" id="UP000239209"/>
    </source>
</evidence>
<protein>
    <recommendedName>
        <fullName evidence="4">Secreted protein</fullName>
    </recommendedName>
</protein>
<proteinExistence type="predicted"/>
<comment type="caution">
    <text evidence="2">The sequence shown here is derived from an EMBL/GenBank/DDBJ whole genome shotgun (WGS) entry which is preliminary data.</text>
</comment>
<feature type="chain" id="PRO_5015498062" description="Secreted protein" evidence="1">
    <location>
        <begin position="28"/>
        <end position="182"/>
    </location>
</feature>
<dbReference type="EMBL" id="PVZG01000004">
    <property type="protein sequence ID" value="PRY30638.1"/>
    <property type="molecule type" value="Genomic_DNA"/>
</dbReference>
<dbReference type="OrthoDB" id="3390349at2"/>
<keyword evidence="1" id="KW-0732">Signal</keyword>
<dbReference type="AlphaFoldDB" id="A0A2T0SB45"/>
<name>A0A2T0SB45_9ACTN</name>
<keyword evidence="3" id="KW-1185">Reference proteome</keyword>
<sequence>MSVVRRLSAVLAVLLAVILPGPAPARAAYDWPPPICTEVEFEGLSVTQSSTSLHHWMISGYVRPCPGAADPQARWTVVRYQTRGLGEVGPAKPYQGDDERGFHFLFNRDLAPNFWAMCVVNDVQPAATDPALRTADRVACVAADPTGASPTASPVPVDDVRFFGALLTDETGGPRPGCASCV</sequence>
<dbReference type="RefSeq" id="WP_106126258.1">
    <property type="nucleotide sequence ID" value="NZ_PVZG01000004.1"/>
</dbReference>
<reference evidence="2 3" key="1">
    <citation type="submission" date="2018-03" db="EMBL/GenBank/DDBJ databases">
        <title>Genomic Encyclopedia of Archaeal and Bacterial Type Strains, Phase II (KMG-II): from individual species to whole genera.</title>
        <authorList>
            <person name="Goeker M."/>
        </authorList>
    </citation>
    <scope>NUCLEOTIDE SEQUENCE [LARGE SCALE GENOMIC DNA]</scope>
    <source>
        <strain evidence="2 3">DSM 45348</strain>
    </source>
</reference>
<gene>
    <name evidence="2" type="ORF">CLV70_104190</name>
</gene>
<accession>A0A2T0SB45</accession>